<protein>
    <recommendedName>
        <fullName evidence="5">ABC transmembrane type-1 domain-containing protein</fullName>
    </recommendedName>
</protein>
<evidence type="ECO:0000259" key="5">
    <source>
        <dbReference type="PROSITE" id="PS50929"/>
    </source>
</evidence>
<dbReference type="GO" id="GO:0005524">
    <property type="term" value="F:ATP binding"/>
    <property type="evidence" value="ECO:0007669"/>
    <property type="project" value="InterPro"/>
</dbReference>
<dbReference type="InterPro" id="IPR011527">
    <property type="entry name" value="ABC1_TM_dom"/>
</dbReference>
<dbReference type="GO" id="GO:0140359">
    <property type="term" value="F:ABC-type transporter activity"/>
    <property type="evidence" value="ECO:0007669"/>
    <property type="project" value="InterPro"/>
</dbReference>
<dbReference type="PROSITE" id="PS51257">
    <property type="entry name" value="PROKAR_LIPOPROTEIN"/>
    <property type="match status" value="1"/>
</dbReference>
<name>A0A8J2Q2Q8_9HEXA</name>
<feature type="transmembrane region" description="Helical" evidence="4">
    <location>
        <begin position="52"/>
        <end position="79"/>
    </location>
</feature>
<dbReference type="AlphaFoldDB" id="A0A8J2Q2Q8"/>
<sequence length="93" mass="10395">MKVNKPEWWLLVLGGIGCILTGAITPVFAFFYAEMFATFSLAGDALRQASFFWSMMFLVLAAISAFGFWLRTICVASAGEYLTMRLRLMSYTG</sequence>
<evidence type="ECO:0000313" key="6">
    <source>
        <dbReference type="EMBL" id="CAG7831166.1"/>
    </source>
</evidence>
<keyword evidence="1 4" id="KW-0812">Transmembrane</keyword>
<dbReference type="OrthoDB" id="5827820at2759"/>
<keyword evidence="7" id="KW-1185">Reference proteome</keyword>
<evidence type="ECO:0000256" key="4">
    <source>
        <dbReference type="SAM" id="Phobius"/>
    </source>
</evidence>
<accession>A0A8J2Q2Q8</accession>
<evidence type="ECO:0000256" key="1">
    <source>
        <dbReference type="ARBA" id="ARBA00022692"/>
    </source>
</evidence>
<feature type="transmembrane region" description="Helical" evidence="4">
    <location>
        <begin position="9"/>
        <end position="32"/>
    </location>
</feature>
<dbReference type="Proteomes" id="UP000708208">
    <property type="component" value="Unassembled WGS sequence"/>
</dbReference>
<feature type="non-terminal residue" evidence="6">
    <location>
        <position position="1"/>
    </location>
</feature>
<feature type="domain" description="ABC transmembrane type-1" evidence="5">
    <location>
        <begin position="12"/>
        <end position="93"/>
    </location>
</feature>
<proteinExistence type="predicted"/>
<comment type="caution">
    <text evidence="6">The sequence shown here is derived from an EMBL/GenBank/DDBJ whole genome shotgun (WGS) entry which is preliminary data.</text>
</comment>
<keyword evidence="3 4" id="KW-0472">Membrane</keyword>
<dbReference type="EMBL" id="CAJVCH010559142">
    <property type="protein sequence ID" value="CAG7831166.1"/>
    <property type="molecule type" value="Genomic_DNA"/>
</dbReference>
<organism evidence="6 7">
    <name type="scientific">Allacma fusca</name>
    <dbReference type="NCBI Taxonomy" id="39272"/>
    <lineage>
        <taxon>Eukaryota</taxon>
        <taxon>Metazoa</taxon>
        <taxon>Ecdysozoa</taxon>
        <taxon>Arthropoda</taxon>
        <taxon>Hexapoda</taxon>
        <taxon>Collembola</taxon>
        <taxon>Symphypleona</taxon>
        <taxon>Sminthuridae</taxon>
        <taxon>Allacma</taxon>
    </lineage>
</organism>
<dbReference type="GO" id="GO:0016020">
    <property type="term" value="C:membrane"/>
    <property type="evidence" value="ECO:0007669"/>
    <property type="project" value="InterPro"/>
</dbReference>
<dbReference type="PROSITE" id="PS50929">
    <property type="entry name" value="ABC_TM1F"/>
    <property type="match status" value="1"/>
</dbReference>
<evidence type="ECO:0000313" key="7">
    <source>
        <dbReference type="Proteomes" id="UP000708208"/>
    </source>
</evidence>
<reference evidence="6" key="1">
    <citation type="submission" date="2021-06" db="EMBL/GenBank/DDBJ databases">
        <authorList>
            <person name="Hodson N. C."/>
            <person name="Mongue J. A."/>
            <person name="Jaron S. K."/>
        </authorList>
    </citation>
    <scope>NUCLEOTIDE SEQUENCE</scope>
</reference>
<gene>
    <name evidence="6" type="ORF">AFUS01_LOCUS40922</name>
</gene>
<evidence type="ECO:0000256" key="2">
    <source>
        <dbReference type="ARBA" id="ARBA00022989"/>
    </source>
</evidence>
<keyword evidence="2 4" id="KW-1133">Transmembrane helix</keyword>
<evidence type="ECO:0000256" key="3">
    <source>
        <dbReference type="ARBA" id="ARBA00023136"/>
    </source>
</evidence>
<dbReference type="Pfam" id="PF00664">
    <property type="entry name" value="ABC_membrane"/>
    <property type="match status" value="1"/>
</dbReference>